<reference evidence="17 18" key="1">
    <citation type="submission" date="2014-01" db="EMBL/GenBank/DDBJ databases">
        <title>Plasmidome dynamics in the species complex Clostridium novyi sensu lato converts strains of independent lineages into distinctly different pathogens.</title>
        <authorList>
            <person name="Skarin H."/>
            <person name="Segerman B."/>
        </authorList>
    </citation>
    <scope>NUCLEOTIDE SEQUENCE [LARGE SCALE GENOMIC DNA]</scope>
    <source>
        <strain evidence="17 18">4552</strain>
    </source>
</reference>
<evidence type="ECO:0000256" key="10">
    <source>
        <dbReference type="ARBA" id="ARBA00051096"/>
    </source>
</evidence>
<keyword evidence="6 14" id="KW-0276">Fatty acid metabolism</keyword>
<dbReference type="InterPro" id="IPR013751">
    <property type="entry name" value="ACP_syn_III_N"/>
</dbReference>
<comment type="function">
    <text evidence="14">Catalyzes the condensation reaction of fatty acid synthesis by the addition to an acyl acceptor of two carbons from malonyl-ACP. Catalyzes the first condensation reaction which initiates fatty acid synthesis and may therefore play a role in governing the total rate of fatty acid production. Possesses both acetoacetyl-ACP synthase and acetyl transacylase activities. Its substrate specificity determines the biosynthesis of branched-chain and/or straight-chain of fatty acids.</text>
</comment>
<keyword evidence="9 14" id="KW-0012">Acyltransferase</keyword>
<dbReference type="InterPro" id="IPR013747">
    <property type="entry name" value="ACP_syn_III_C"/>
</dbReference>
<sequence length="324" mass="35534">MYNVKIENTGRYAPDNIVTNQDISKIVDTNDKWITERTGIKERRISKGENTSDMAIKSANDVLRKSSIKATDLDLIIVATCTPDCFVPSTACIVQEAIGATKATCFDISAACTGFMYALGVASQFIKTGQSKNALVIGAETLSKMINWEDRGTCILFADGAGAAILTRSEDIGLISQYTCSDGTGGKFLKCNALPVENPYVDVEDNFDDKLSMEGREVFKFAVNAMINSVHKVLENTDYKVEDIDYIVPHQANIRIIEYVAKKLNVSQDKFYINLDRYGNTSGASIPIALDEMNEKSMLKKGDKIILVGFGGGLTFGAHLIQWN</sequence>
<evidence type="ECO:0000256" key="13">
    <source>
        <dbReference type="ARBA" id="ARBA00052985"/>
    </source>
</evidence>
<dbReference type="InterPro" id="IPR016039">
    <property type="entry name" value="Thiolase-like"/>
</dbReference>
<protein>
    <recommendedName>
        <fullName evidence="14">Beta-ketoacyl-[acyl-carrier-protein] synthase III</fullName>
        <shortName evidence="14">Beta-ketoacyl-ACP synthase III</shortName>
        <shortName evidence="14">KAS III</shortName>
        <ecNumber evidence="14">2.3.1.180</ecNumber>
    </recommendedName>
    <alternativeName>
        <fullName evidence="14">3-oxoacyl-[acyl-carrier-protein] synthase 3</fullName>
    </alternativeName>
    <alternativeName>
        <fullName evidence="14">3-oxoacyl-[acyl-carrier-protein] synthase III</fullName>
    </alternativeName>
</protein>
<keyword evidence="4 14" id="KW-0444">Lipid biosynthesis</keyword>
<evidence type="ECO:0000259" key="16">
    <source>
        <dbReference type="Pfam" id="PF08545"/>
    </source>
</evidence>
<dbReference type="GO" id="GO:0033818">
    <property type="term" value="F:beta-ketoacyl-acyl-carrier-protein synthase III activity"/>
    <property type="evidence" value="ECO:0007669"/>
    <property type="project" value="UniProtKB-UniRule"/>
</dbReference>
<dbReference type="EC" id="2.3.1.180" evidence="14"/>
<evidence type="ECO:0000256" key="6">
    <source>
        <dbReference type="ARBA" id="ARBA00022832"/>
    </source>
</evidence>
<dbReference type="PANTHER" id="PTHR34069">
    <property type="entry name" value="3-OXOACYL-[ACYL-CARRIER-PROTEIN] SYNTHASE 3"/>
    <property type="match status" value="1"/>
</dbReference>
<evidence type="ECO:0000256" key="2">
    <source>
        <dbReference type="ARBA" id="ARBA00008642"/>
    </source>
</evidence>
<evidence type="ECO:0000313" key="17">
    <source>
        <dbReference type="EMBL" id="KGM96978.1"/>
    </source>
</evidence>
<evidence type="ECO:0000259" key="15">
    <source>
        <dbReference type="Pfam" id="PF08541"/>
    </source>
</evidence>
<comment type="pathway">
    <text evidence="1 14">Lipid metabolism; fatty acid biosynthesis.</text>
</comment>
<keyword evidence="3 14" id="KW-0963">Cytoplasm</keyword>
<dbReference type="NCBIfam" id="TIGR00747">
    <property type="entry name" value="fabH"/>
    <property type="match status" value="1"/>
</dbReference>
<evidence type="ECO:0000256" key="1">
    <source>
        <dbReference type="ARBA" id="ARBA00005194"/>
    </source>
</evidence>
<organism evidence="17 18">
    <name type="scientific">Clostridium novyi A str. 4552</name>
    <dbReference type="NCBI Taxonomy" id="1444289"/>
    <lineage>
        <taxon>Bacteria</taxon>
        <taxon>Bacillati</taxon>
        <taxon>Bacillota</taxon>
        <taxon>Clostridia</taxon>
        <taxon>Eubacteriales</taxon>
        <taxon>Clostridiaceae</taxon>
        <taxon>Clostridium</taxon>
    </lineage>
</organism>
<keyword evidence="7 14" id="KW-0443">Lipid metabolism</keyword>
<comment type="caution">
    <text evidence="17">The sequence shown here is derived from an EMBL/GenBank/DDBJ whole genome shotgun (WGS) entry which is preliminary data.</text>
</comment>
<dbReference type="Proteomes" id="UP000030012">
    <property type="component" value="Unassembled WGS sequence"/>
</dbReference>
<comment type="similarity">
    <text evidence="2 14">Belongs to the thiolase-like superfamily. FabH family.</text>
</comment>
<comment type="catalytic activity">
    <reaction evidence="13">
        <text>3-methylbutanoyl-CoA + malonyl-[ACP] + H(+) = 5-methyl-3-oxohexanoyl-[ACP] + CO2 + CoA</text>
        <dbReference type="Rhea" id="RHEA:42272"/>
        <dbReference type="Rhea" id="RHEA-COMP:9623"/>
        <dbReference type="Rhea" id="RHEA-COMP:9941"/>
        <dbReference type="ChEBI" id="CHEBI:15378"/>
        <dbReference type="ChEBI" id="CHEBI:16526"/>
        <dbReference type="ChEBI" id="CHEBI:57287"/>
        <dbReference type="ChEBI" id="CHEBI:57345"/>
        <dbReference type="ChEBI" id="CHEBI:78449"/>
        <dbReference type="ChEBI" id="CHEBI:78822"/>
        <dbReference type="EC" id="2.3.1.300"/>
    </reaction>
    <physiologicalReaction direction="left-to-right" evidence="13">
        <dbReference type="Rhea" id="RHEA:42273"/>
    </physiologicalReaction>
</comment>
<evidence type="ECO:0000256" key="9">
    <source>
        <dbReference type="ARBA" id="ARBA00023315"/>
    </source>
</evidence>
<dbReference type="PANTHER" id="PTHR34069:SF2">
    <property type="entry name" value="BETA-KETOACYL-[ACYL-CARRIER-PROTEIN] SYNTHASE III"/>
    <property type="match status" value="1"/>
</dbReference>
<comment type="subcellular location">
    <subcellularLocation>
        <location evidence="14">Cytoplasm</location>
    </subcellularLocation>
</comment>
<comment type="subunit">
    <text evidence="14">Homodimer.</text>
</comment>
<dbReference type="Pfam" id="PF08541">
    <property type="entry name" value="ACP_syn_III_C"/>
    <property type="match status" value="1"/>
</dbReference>
<feature type="active site" evidence="14">
    <location>
        <position position="280"/>
    </location>
</feature>
<evidence type="ECO:0000313" key="18">
    <source>
        <dbReference type="Proteomes" id="UP000030012"/>
    </source>
</evidence>
<dbReference type="GO" id="GO:0044550">
    <property type="term" value="P:secondary metabolite biosynthetic process"/>
    <property type="evidence" value="ECO:0007669"/>
    <property type="project" value="TreeGrafter"/>
</dbReference>
<dbReference type="EMBL" id="JENJ01000016">
    <property type="protein sequence ID" value="KGM96978.1"/>
    <property type="molecule type" value="Genomic_DNA"/>
</dbReference>
<dbReference type="CDD" id="cd00830">
    <property type="entry name" value="KAS_III"/>
    <property type="match status" value="1"/>
</dbReference>
<evidence type="ECO:0000256" key="5">
    <source>
        <dbReference type="ARBA" id="ARBA00022679"/>
    </source>
</evidence>
<dbReference type="SUPFAM" id="SSF53901">
    <property type="entry name" value="Thiolase-like"/>
    <property type="match status" value="1"/>
</dbReference>
<evidence type="ECO:0000256" key="3">
    <source>
        <dbReference type="ARBA" id="ARBA00022490"/>
    </source>
</evidence>
<feature type="domain" description="Beta-ketoacyl-[acyl-carrier-protein] synthase III N-terminal" evidence="16">
    <location>
        <begin position="106"/>
        <end position="183"/>
    </location>
</feature>
<dbReference type="GO" id="GO:0004315">
    <property type="term" value="F:3-oxoacyl-[acyl-carrier-protein] synthase activity"/>
    <property type="evidence" value="ECO:0007669"/>
    <property type="project" value="InterPro"/>
</dbReference>
<dbReference type="OrthoDB" id="9815506at2"/>
<comment type="catalytic activity">
    <reaction evidence="12">
        <text>2-methylpropanoyl-CoA + malonyl-[ACP] + H(+) = 4-methyl-3-oxopentanoyl-[ACP] + CO2 + CoA</text>
        <dbReference type="Rhea" id="RHEA:42268"/>
        <dbReference type="Rhea" id="RHEA-COMP:9623"/>
        <dbReference type="Rhea" id="RHEA-COMP:9940"/>
        <dbReference type="ChEBI" id="CHEBI:15378"/>
        <dbReference type="ChEBI" id="CHEBI:16526"/>
        <dbReference type="ChEBI" id="CHEBI:57287"/>
        <dbReference type="ChEBI" id="CHEBI:57338"/>
        <dbReference type="ChEBI" id="CHEBI:78449"/>
        <dbReference type="ChEBI" id="CHEBI:78820"/>
        <dbReference type="EC" id="2.3.1.300"/>
    </reaction>
    <physiologicalReaction direction="left-to-right" evidence="12">
        <dbReference type="Rhea" id="RHEA:42269"/>
    </physiologicalReaction>
</comment>
<dbReference type="FunFam" id="3.40.47.10:FF:000004">
    <property type="entry name" value="3-oxoacyl-[acyl-carrier-protein] synthase 3"/>
    <property type="match status" value="1"/>
</dbReference>
<feature type="region of interest" description="ACP-binding" evidence="14">
    <location>
        <begin position="251"/>
        <end position="255"/>
    </location>
</feature>
<keyword evidence="8 14" id="KW-0275">Fatty acid biosynthesis</keyword>
<evidence type="ECO:0000256" key="14">
    <source>
        <dbReference type="HAMAP-Rule" id="MF_01815"/>
    </source>
</evidence>
<feature type="active site" evidence="14">
    <location>
        <position position="112"/>
    </location>
</feature>
<keyword evidence="14" id="KW-0511">Multifunctional enzyme</keyword>
<dbReference type="NCBIfam" id="NF006829">
    <property type="entry name" value="PRK09352.1"/>
    <property type="match status" value="1"/>
</dbReference>
<gene>
    <name evidence="14" type="primary">fabH</name>
    <name evidence="17" type="ORF">Z968_05165</name>
</gene>
<feature type="domain" description="Beta-ketoacyl-[acyl-carrier-protein] synthase III C-terminal" evidence="15">
    <location>
        <begin position="234"/>
        <end position="323"/>
    </location>
</feature>
<dbReference type="Pfam" id="PF08545">
    <property type="entry name" value="ACP_syn_III"/>
    <property type="match status" value="1"/>
</dbReference>
<comment type="domain">
    <text evidence="14">The last Arg residue of the ACP-binding site is essential for the weak association between ACP/AcpP and FabH.</text>
</comment>
<evidence type="ECO:0000256" key="12">
    <source>
        <dbReference type="ARBA" id="ARBA00052467"/>
    </source>
</evidence>
<dbReference type="Gene3D" id="3.40.47.10">
    <property type="match status" value="1"/>
</dbReference>
<dbReference type="HAMAP" id="MF_01815">
    <property type="entry name" value="FabH"/>
    <property type="match status" value="1"/>
</dbReference>
<evidence type="ECO:0000256" key="11">
    <source>
        <dbReference type="ARBA" id="ARBA00052407"/>
    </source>
</evidence>
<proteinExistence type="inferred from homology"/>
<dbReference type="GO" id="GO:0006633">
    <property type="term" value="P:fatty acid biosynthetic process"/>
    <property type="evidence" value="ECO:0007669"/>
    <property type="project" value="UniProtKB-UniRule"/>
</dbReference>
<dbReference type="GO" id="GO:0005737">
    <property type="term" value="C:cytoplasm"/>
    <property type="evidence" value="ECO:0007669"/>
    <property type="project" value="UniProtKB-SubCell"/>
</dbReference>
<accession>A0A0A0I8S5</accession>
<feature type="active site" evidence="14">
    <location>
        <position position="250"/>
    </location>
</feature>
<name>A0A0A0I8S5_CLONO</name>
<dbReference type="RefSeq" id="WP_039254218.1">
    <property type="nucleotide sequence ID" value="NZ_JENJ01000016.1"/>
</dbReference>
<dbReference type="InterPro" id="IPR004655">
    <property type="entry name" value="FabH"/>
</dbReference>
<keyword evidence="5 14" id="KW-0808">Transferase</keyword>
<evidence type="ECO:0000256" key="8">
    <source>
        <dbReference type="ARBA" id="ARBA00023160"/>
    </source>
</evidence>
<comment type="catalytic activity">
    <reaction evidence="11">
        <text>(2S)-2-methylbutanoyl-CoA + malonyl-[ACP] + H(+) = (4S)-4-methyl-3-oxohexanoyl-[ACP] + CO2 + CoA</text>
        <dbReference type="Rhea" id="RHEA:42276"/>
        <dbReference type="Rhea" id="RHEA-COMP:9623"/>
        <dbReference type="Rhea" id="RHEA-COMP:17148"/>
        <dbReference type="ChEBI" id="CHEBI:15378"/>
        <dbReference type="ChEBI" id="CHEBI:16526"/>
        <dbReference type="ChEBI" id="CHEBI:57287"/>
        <dbReference type="ChEBI" id="CHEBI:78449"/>
        <dbReference type="ChEBI" id="CHEBI:88166"/>
        <dbReference type="ChEBI" id="CHEBI:167462"/>
        <dbReference type="EC" id="2.3.1.300"/>
    </reaction>
    <physiologicalReaction direction="left-to-right" evidence="11">
        <dbReference type="Rhea" id="RHEA:42277"/>
    </physiologicalReaction>
</comment>
<comment type="catalytic activity">
    <reaction evidence="10">
        <text>malonyl-[ACP] + acetyl-CoA + H(+) = 3-oxobutanoyl-[ACP] + CO2 + CoA</text>
        <dbReference type="Rhea" id="RHEA:12080"/>
        <dbReference type="Rhea" id="RHEA-COMP:9623"/>
        <dbReference type="Rhea" id="RHEA-COMP:9625"/>
        <dbReference type="ChEBI" id="CHEBI:15378"/>
        <dbReference type="ChEBI" id="CHEBI:16526"/>
        <dbReference type="ChEBI" id="CHEBI:57287"/>
        <dbReference type="ChEBI" id="CHEBI:57288"/>
        <dbReference type="ChEBI" id="CHEBI:78449"/>
        <dbReference type="ChEBI" id="CHEBI:78450"/>
        <dbReference type="EC" id="2.3.1.180"/>
    </reaction>
    <physiologicalReaction direction="left-to-right" evidence="10">
        <dbReference type="Rhea" id="RHEA:12081"/>
    </physiologicalReaction>
</comment>
<evidence type="ECO:0000256" key="4">
    <source>
        <dbReference type="ARBA" id="ARBA00022516"/>
    </source>
</evidence>
<dbReference type="AlphaFoldDB" id="A0A0A0I8S5"/>
<dbReference type="UniPathway" id="UPA00094"/>
<evidence type="ECO:0000256" key="7">
    <source>
        <dbReference type="ARBA" id="ARBA00023098"/>
    </source>
</evidence>